<keyword evidence="2" id="KW-1185">Reference proteome</keyword>
<dbReference type="OrthoDB" id="2871500at2"/>
<accession>A0A366XTK8</accession>
<dbReference type="Proteomes" id="UP000253314">
    <property type="component" value="Unassembled WGS sequence"/>
</dbReference>
<evidence type="ECO:0000313" key="2">
    <source>
        <dbReference type="Proteomes" id="UP000253314"/>
    </source>
</evidence>
<gene>
    <name evidence="1" type="ORF">DS031_18610</name>
</gene>
<evidence type="ECO:0000313" key="1">
    <source>
        <dbReference type="EMBL" id="RBW68089.1"/>
    </source>
</evidence>
<protein>
    <submittedName>
        <fullName evidence="1">Uncharacterized protein</fullName>
    </submittedName>
</protein>
<sequence length="133" mass="15694">MKPLNDVEATFSKLARFFENTEEEDFHLGWLYRDLDDDWLEFALELIAFYSREDTYLIKNPSFSLVREGNDYLNQTQFAGYLAENGLKYDRVKLNVYLKRGKVPKPDIELAGTSYWAISTVERFCEQEKNKPT</sequence>
<comment type="caution">
    <text evidence="1">The sequence shown here is derived from an EMBL/GenBank/DDBJ whole genome shotgun (WGS) entry which is preliminary data.</text>
</comment>
<dbReference type="AlphaFoldDB" id="A0A366XTK8"/>
<dbReference type="EMBL" id="QOCW01000025">
    <property type="protein sequence ID" value="RBW68089.1"/>
    <property type="molecule type" value="Genomic_DNA"/>
</dbReference>
<proteinExistence type="predicted"/>
<name>A0A366XTK8_9BACI</name>
<reference evidence="1 2" key="1">
    <citation type="submission" date="2018-07" db="EMBL/GenBank/DDBJ databases">
        <title>Lottiidibacillus patelloidae gen. nov., sp. nov., isolated from the intestinal tract of a marine limpet and the reclassification of B. taeanensis BH030017T, B. algicola KMM 3737T and B. hwajinpoensis SW-72T as genus Lottiidibacillus.</title>
        <authorList>
            <person name="Liu R."/>
            <person name="Huang Z."/>
        </authorList>
    </citation>
    <scope>NUCLEOTIDE SEQUENCE [LARGE SCALE GENOMIC DNA]</scope>
    <source>
        <strain evidence="1 2">BH030017</strain>
    </source>
</reference>
<organism evidence="1 2">
    <name type="scientific">Bacillus taeanensis</name>
    <dbReference type="NCBI Taxonomy" id="273032"/>
    <lineage>
        <taxon>Bacteria</taxon>
        <taxon>Bacillati</taxon>
        <taxon>Bacillota</taxon>
        <taxon>Bacilli</taxon>
        <taxon>Bacillales</taxon>
        <taxon>Bacillaceae</taxon>
        <taxon>Bacillus</taxon>
    </lineage>
</organism>